<dbReference type="Gene3D" id="1.20.5.620">
    <property type="entry name" value="F1F0 ATP synthase subunit B, membrane domain"/>
    <property type="match status" value="1"/>
</dbReference>
<dbReference type="Proteomes" id="UP000256869">
    <property type="component" value="Unassembled WGS sequence"/>
</dbReference>
<organism evidence="9 10">
    <name type="scientific">Cohnella lupini</name>
    <dbReference type="NCBI Taxonomy" id="1294267"/>
    <lineage>
        <taxon>Bacteria</taxon>
        <taxon>Bacillati</taxon>
        <taxon>Bacillota</taxon>
        <taxon>Bacilli</taxon>
        <taxon>Bacillales</taxon>
        <taxon>Paenibacillaceae</taxon>
        <taxon>Cohnella</taxon>
    </lineage>
</organism>
<comment type="similarity">
    <text evidence="2">Belongs to the FliH family.</text>
</comment>
<dbReference type="SUPFAM" id="SSF160527">
    <property type="entry name" value="V-type ATPase subunit E-like"/>
    <property type="match status" value="1"/>
</dbReference>
<proteinExistence type="inferred from homology"/>
<dbReference type="EMBL" id="QRDY01000001">
    <property type="protein sequence ID" value="RED66026.1"/>
    <property type="molecule type" value="Genomic_DNA"/>
</dbReference>
<dbReference type="RefSeq" id="WP_115990977.1">
    <property type="nucleotide sequence ID" value="NZ_QRDY01000001.1"/>
</dbReference>
<feature type="domain" description="Flagellar assembly protein FliH/Type III secretion system HrpE" evidence="8">
    <location>
        <begin position="142"/>
        <end position="258"/>
    </location>
</feature>
<name>A0A3D9IY55_9BACL</name>
<keyword evidence="3" id="KW-0813">Transport</keyword>
<keyword evidence="9" id="KW-0282">Flagellum</keyword>
<dbReference type="InterPro" id="IPR051472">
    <property type="entry name" value="T3SS_Stator/FliH"/>
</dbReference>
<evidence type="ECO:0000256" key="3">
    <source>
        <dbReference type="ARBA" id="ARBA00022448"/>
    </source>
</evidence>
<keyword evidence="4" id="KW-1005">Bacterial flagellum biogenesis</keyword>
<evidence type="ECO:0000256" key="1">
    <source>
        <dbReference type="ARBA" id="ARBA00003041"/>
    </source>
</evidence>
<dbReference type="OrthoDB" id="19020at2"/>
<comment type="function">
    <text evidence="1">Needed for flagellar regrowth and assembly.</text>
</comment>
<accession>A0A3D9IY55</accession>
<evidence type="ECO:0000259" key="8">
    <source>
        <dbReference type="Pfam" id="PF02108"/>
    </source>
</evidence>
<evidence type="ECO:0000256" key="7">
    <source>
        <dbReference type="NCBIfam" id="TIGR03825"/>
    </source>
</evidence>
<dbReference type="PANTHER" id="PTHR34982:SF1">
    <property type="entry name" value="FLAGELLAR ASSEMBLY PROTEIN FLIH"/>
    <property type="match status" value="1"/>
</dbReference>
<dbReference type="GO" id="GO:0005829">
    <property type="term" value="C:cytosol"/>
    <property type="evidence" value="ECO:0007669"/>
    <property type="project" value="TreeGrafter"/>
</dbReference>
<evidence type="ECO:0000313" key="10">
    <source>
        <dbReference type="Proteomes" id="UP000256869"/>
    </source>
</evidence>
<comment type="caution">
    <text evidence="9">The sequence shown here is derived from an EMBL/GenBank/DDBJ whole genome shotgun (WGS) entry which is preliminary data.</text>
</comment>
<dbReference type="PANTHER" id="PTHR34982">
    <property type="entry name" value="YOP PROTEINS TRANSLOCATION PROTEIN L"/>
    <property type="match status" value="1"/>
</dbReference>
<evidence type="ECO:0000256" key="4">
    <source>
        <dbReference type="ARBA" id="ARBA00022795"/>
    </source>
</evidence>
<dbReference type="AlphaFoldDB" id="A0A3D9IY55"/>
<keyword evidence="9" id="KW-0969">Cilium</keyword>
<keyword evidence="9" id="KW-0966">Cell projection</keyword>
<dbReference type="InterPro" id="IPR018035">
    <property type="entry name" value="Flagellar_FliH/T3SS_HrpE"/>
</dbReference>
<protein>
    <recommendedName>
        <fullName evidence="7">Flagellar assembly protein FliH</fullName>
    </recommendedName>
</protein>
<evidence type="ECO:0000256" key="5">
    <source>
        <dbReference type="ARBA" id="ARBA00022927"/>
    </source>
</evidence>
<dbReference type="InterPro" id="IPR022524">
    <property type="entry name" value="FliH_Bacilli"/>
</dbReference>
<reference evidence="9 10" key="1">
    <citation type="submission" date="2018-07" db="EMBL/GenBank/DDBJ databases">
        <title>Genomic Encyclopedia of Type Strains, Phase III (KMG-III): the genomes of soil and plant-associated and newly described type strains.</title>
        <authorList>
            <person name="Whitman W."/>
        </authorList>
    </citation>
    <scope>NUCLEOTIDE SEQUENCE [LARGE SCALE GENOMIC DNA]</scope>
    <source>
        <strain evidence="9 10">CECT 8236</strain>
    </source>
</reference>
<keyword evidence="10" id="KW-1185">Reference proteome</keyword>
<dbReference type="NCBIfam" id="TIGR03825">
    <property type="entry name" value="FliH_bacil"/>
    <property type="match status" value="1"/>
</dbReference>
<keyword evidence="6" id="KW-1006">Bacterial flagellum protein export</keyword>
<gene>
    <name evidence="9" type="ORF">DFP95_101524</name>
</gene>
<evidence type="ECO:0000313" key="9">
    <source>
        <dbReference type="EMBL" id="RED66026.1"/>
    </source>
</evidence>
<keyword evidence="5" id="KW-0653">Protein transport</keyword>
<dbReference type="Pfam" id="PF02108">
    <property type="entry name" value="FliH"/>
    <property type="match status" value="1"/>
</dbReference>
<dbReference type="GO" id="GO:0044781">
    <property type="term" value="P:bacterial-type flagellum organization"/>
    <property type="evidence" value="ECO:0007669"/>
    <property type="project" value="UniProtKB-KW"/>
</dbReference>
<sequence>MSNLIKSSHVVSLEDLRRLEFIRKITADPQNISDSGVDGEGNQTIDVETQSLKDRIIADAEQTAKQILLQAQAEASDIRERATAEAEVWWQSRREEDDRHREEASREGYDEGYQVGAGQAEADAQQQWESRLHEAQAIVERAYATKEAVIAEGEAFLVELSCSIAEKILNRKISKAPEMSMKLFEKALSRRKEQGVIVLCVSPSQYAYVEAAKDELIVALDAQAELQIVPDSSIKEGGCIVRSSFGSIDARIDTQLEAVKEQLLKVVAHGSKESDNDVAP</sequence>
<dbReference type="GO" id="GO:0015031">
    <property type="term" value="P:protein transport"/>
    <property type="evidence" value="ECO:0007669"/>
    <property type="project" value="UniProtKB-KW"/>
</dbReference>
<evidence type="ECO:0000256" key="6">
    <source>
        <dbReference type="ARBA" id="ARBA00023225"/>
    </source>
</evidence>
<evidence type="ECO:0000256" key="2">
    <source>
        <dbReference type="ARBA" id="ARBA00006602"/>
    </source>
</evidence>